<dbReference type="InterPro" id="IPR053136">
    <property type="entry name" value="UTP_pyrophosphatase-like"/>
</dbReference>
<dbReference type="CDD" id="cd07344">
    <property type="entry name" value="M48_yhfN_like"/>
    <property type="match status" value="1"/>
</dbReference>
<dbReference type="PANTHER" id="PTHR30399">
    <property type="entry name" value="UNCHARACTERIZED PROTEIN YGJP"/>
    <property type="match status" value="1"/>
</dbReference>
<evidence type="ECO:0000313" key="3">
    <source>
        <dbReference type="Proteomes" id="UP000031135"/>
    </source>
</evidence>
<evidence type="ECO:0000259" key="1">
    <source>
        <dbReference type="Pfam" id="PF01863"/>
    </source>
</evidence>
<dbReference type="OrthoDB" id="5321643at2"/>
<dbReference type="PANTHER" id="PTHR30399:SF1">
    <property type="entry name" value="UTP PYROPHOSPHATASE"/>
    <property type="match status" value="1"/>
</dbReference>
<dbReference type="KEGG" id="csm:CSUB8521_0843"/>
<dbReference type="EMBL" id="CP007772">
    <property type="protein sequence ID" value="AJC90686.1"/>
    <property type="molecule type" value="Genomic_DNA"/>
</dbReference>
<dbReference type="RefSeq" id="WP_039663718.1">
    <property type="nucleotide sequence ID" value="NZ_CP007772.1"/>
</dbReference>
<protein>
    <recommendedName>
        <fullName evidence="1">YgjP-like metallopeptidase domain-containing protein</fullName>
    </recommendedName>
</protein>
<gene>
    <name evidence="2" type="ORF">CSUB8521_0843</name>
</gene>
<dbReference type="AlphaFoldDB" id="A0A0A8H9C2"/>
<dbReference type="Pfam" id="PF01863">
    <property type="entry name" value="YgjP-like"/>
    <property type="match status" value="1"/>
</dbReference>
<feature type="domain" description="YgjP-like metallopeptidase" evidence="1">
    <location>
        <begin position="27"/>
        <end position="217"/>
    </location>
</feature>
<reference evidence="2 3" key="1">
    <citation type="journal article" date="2014" name="Genome Biol. Evol.">
        <title>Comparative Genomics of the Campylobacter lari Group.</title>
        <authorList>
            <person name="Miller W.G."/>
            <person name="Yee E."/>
            <person name="Chapman M.H."/>
            <person name="Smith T.P."/>
            <person name="Bono J.L."/>
            <person name="Huynh S."/>
            <person name="Parker C.T."/>
            <person name="Vandamme P."/>
            <person name="Luong K."/>
            <person name="Korlach J."/>
        </authorList>
    </citation>
    <scope>NUCLEOTIDE SEQUENCE [LARGE SCALE GENOMIC DNA]</scope>
    <source>
        <strain evidence="2 3">LMG 24374</strain>
    </source>
</reference>
<dbReference type="Proteomes" id="UP000031135">
    <property type="component" value="Chromosome"/>
</dbReference>
<name>A0A0A8H9C2_9BACT</name>
<sequence length="221" mass="27321">MAKQSISIKGILEFKEFRFTYEKKKLKYLRLRVDRDLNFKLSIPLYYEQRDVLRFLEKNEAWIRAKEKELTSKRVVLSEDEVYFLGKKFHLVWSEKYKKVRIQKDKIYAKDQKHLQTFIRQSARIIFEFFIHKWQFAFDRKVQRICIKEMVSRWGSCNHQKAYINLNLKLMQKPIKAIEYVIVHELTHLIYPHHQKEFYDFLYHLIPDYKEREAFLKTLIF</sequence>
<proteinExistence type="predicted"/>
<dbReference type="Gene3D" id="3.30.2010.10">
    <property type="entry name" value="Metalloproteases ('zincins'), catalytic domain"/>
    <property type="match status" value="1"/>
</dbReference>
<dbReference type="InterPro" id="IPR002725">
    <property type="entry name" value="YgjP-like_metallopeptidase"/>
</dbReference>
<accession>A0A0A8H9C2</accession>
<dbReference type="HOGENOM" id="CLU_065947_1_1_7"/>
<organism evidence="2 3">
    <name type="scientific">Campylobacter subantarcticus LMG 24374</name>
    <dbReference type="NCBI Taxonomy" id="1388751"/>
    <lineage>
        <taxon>Bacteria</taxon>
        <taxon>Pseudomonadati</taxon>
        <taxon>Campylobacterota</taxon>
        <taxon>Epsilonproteobacteria</taxon>
        <taxon>Campylobacterales</taxon>
        <taxon>Campylobacteraceae</taxon>
        <taxon>Campylobacter</taxon>
    </lineage>
</organism>
<evidence type="ECO:0000313" key="2">
    <source>
        <dbReference type="EMBL" id="AJC90686.1"/>
    </source>
</evidence>